<sequence>MQLSGYGPRQRSKRRVIVLQRVVLLLERWIWYLLWKSTQLCSVTRRFKLTNRLQPGSSRKVIVSAFHGEI</sequence>
<dbReference type="Proteomes" id="UP000593560">
    <property type="component" value="Unassembled WGS sequence"/>
</dbReference>
<reference evidence="1 2" key="1">
    <citation type="journal article" date="2019" name="Genome Biol. Evol.">
        <title>Insights into the evolution of the New World diploid cottons (Gossypium, subgenus Houzingenia) based on genome sequencing.</title>
        <authorList>
            <person name="Grover C.E."/>
            <person name="Arick M.A. 2nd"/>
            <person name="Thrash A."/>
            <person name="Conover J.L."/>
            <person name="Sanders W.S."/>
            <person name="Peterson D.G."/>
            <person name="Frelichowski J.E."/>
            <person name="Scheffler J.A."/>
            <person name="Scheffler B.E."/>
            <person name="Wendel J.F."/>
        </authorList>
    </citation>
    <scope>NUCLEOTIDE SEQUENCE [LARGE SCALE GENOMIC DNA]</scope>
    <source>
        <strain evidence="1">0</strain>
        <tissue evidence="1">Leaf</tissue>
    </source>
</reference>
<protein>
    <submittedName>
        <fullName evidence="1">Uncharacterized protein</fullName>
    </submittedName>
</protein>
<gene>
    <name evidence="1" type="ORF">Gohar_001152</name>
</gene>
<evidence type="ECO:0000313" key="2">
    <source>
        <dbReference type="Proteomes" id="UP000593560"/>
    </source>
</evidence>
<name>A0A7J9I5R4_9ROSI</name>
<proteinExistence type="predicted"/>
<dbReference type="OrthoDB" id="1430424at2759"/>
<comment type="caution">
    <text evidence="1">The sequence shown here is derived from an EMBL/GenBank/DDBJ whole genome shotgun (WGS) entry which is preliminary data.</text>
</comment>
<keyword evidence="2" id="KW-1185">Reference proteome</keyword>
<dbReference type="AlphaFoldDB" id="A0A7J9I5R4"/>
<organism evidence="1 2">
    <name type="scientific">Gossypium harknessii</name>
    <dbReference type="NCBI Taxonomy" id="34285"/>
    <lineage>
        <taxon>Eukaryota</taxon>
        <taxon>Viridiplantae</taxon>
        <taxon>Streptophyta</taxon>
        <taxon>Embryophyta</taxon>
        <taxon>Tracheophyta</taxon>
        <taxon>Spermatophyta</taxon>
        <taxon>Magnoliopsida</taxon>
        <taxon>eudicotyledons</taxon>
        <taxon>Gunneridae</taxon>
        <taxon>Pentapetalae</taxon>
        <taxon>rosids</taxon>
        <taxon>malvids</taxon>
        <taxon>Malvales</taxon>
        <taxon>Malvaceae</taxon>
        <taxon>Malvoideae</taxon>
        <taxon>Gossypium</taxon>
    </lineage>
</organism>
<evidence type="ECO:0000313" key="1">
    <source>
        <dbReference type="EMBL" id="MBA0816495.1"/>
    </source>
</evidence>
<accession>A0A7J9I5R4</accession>
<dbReference type="EMBL" id="JABFAD010000013">
    <property type="protein sequence ID" value="MBA0816495.1"/>
    <property type="molecule type" value="Genomic_DNA"/>
</dbReference>